<dbReference type="InterPro" id="IPR003121">
    <property type="entry name" value="SWIB_MDM2_domain"/>
</dbReference>
<keyword evidence="4" id="KW-1185">Reference proteome</keyword>
<evidence type="ECO:0000259" key="2">
    <source>
        <dbReference type="PROSITE" id="PS51925"/>
    </source>
</evidence>
<dbReference type="Proteomes" id="UP001316803">
    <property type="component" value="Unassembled WGS sequence"/>
</dbReference>
<dbReference type="PROSITE" id="PS51925">
    <property type="entry name" value="SWIB_MDM2"/>
    <property type="match status" value="1"/>
</dbReference>
<dbReference type="SUPFAM" id="SSF47592">
    <property type="entry name" value="SWIB/MDM2 domain"/>
    <property type="match status" value="1"/>
</dbReference>
<dbReference type="SMART" id="SM00151">
    <property type="entry name" value="SWIB"/>
    <property type="match status" value="1"/>
</dbReference>
<feature type="region of interest" description="Disordered" evidence="1">
    <location>
        <begin position="567"/>
        <end position="588"/>
    </location>
</feature>
<dbReference type="CDD" id="cd10568">
    <property type="entry name" value="SWIB_like"/>
    <property type="match status" value="1"/>
</dbReference>
<dbReference type="Gene3D" id="1.10.245.10">
    <property type="entry name" value="SWIB/MDM2 domain"/>
    <property type="match status" value="1"/>
</dbReference>
<keyword evidence="3" id="KW-0808">Transferase</keyword>
<evidence type="ECO:0000313" key="4">
    <source>
        <dbReference type="Proteomes" id="UP001316803"/>
    </source>
</evidence>
<feature type="region of interest" description="Disordered" evidence="1">
    <location>
        <begin position="1"/>
        <end position="32"/>
    </location>
</feature>
<sequence length="610" mass="69995">MNPQQMQAYRQYPQAQRGQPASRSRPGESDARTNILNTHAHPQARRAYTAGNALDATRAHYMSQDMASFNLGHWQLPTPDTSPSHHARYVSAQQYAYPAMPYRLHGAHDSAYGHQQMPAKQHVYHQHPPQMHAHLPQYLPQGTYPYLPSAPGQVPPTAQQYAAQQAQLQQQRQQQQNAVLEHQAAQRRAKKPTDRNMPDDIEDMIIGDGVQQYKELREQERRLDYAIMRKRLDLQETFSRHNKRQKTMRIWVSNTANNQPWQRGALEENAFDFQSTGESTARVKVEGRLLDDPDDDIMASDDEAEVEDAEQKKAARKISPQKMSHFFKSMTVEFDKNRNNVPDPGWQVEWKKQSNTNELDVLHFQRKCDENINISINLTRDEQPERYRLSSVLASTLDMEEGDRAEVVMAIWEYIRCFNLQEDEDKRSVRCDEQLRQIFGVDQIYFPQIPDRIMSHLHALPPVKLAYTVRVDQEFLSNPQPTVYDIRVLVDDPLRARVVAMTQNPELQSGLRQIAQLDEQLAVIIQALQHSKARHTFYKSMAKDPAGFMNKWVKSQRRDLEVILGEAGRGGGEDGSGPEFAKGGKDGVWGSESVTEAVRYMLAKPQAPKT</sequence>
<evidence type="ECO:0000256" key="1">
    <source>
        <dbReference type="SAM" id="MobiDB-lite"/>
    </source>
</evidence>
<dbReference type="AlphaFoldDB" id="A0AAN8I5B1"/>
<dbReference type="EC" id="2.7.11.1" evidence="3"/>
<gene>
    <name evidence="3" type="primary">ssr3</name>
    <name evidence="3" type="ORF">OHC33_003944</name>
</gene>
<evidence type="ECO:0000313" key="3">
    <source>
        <dbReference type="EMBL" id="KAK5955262.1"/>
    </source>
</evidence>
<dbReference type="Pfam" id="PF02201">
    <property type="entry name" value="SWIB"/>
    <property type="match status" value="1"/>
</dbReference>
<reference evidence="3 4" key="1">
    <citation type="submission" date="2022-12" db="EMBL/GenBank/DDBJ databases">
        <title>Genomic features and morphological characterization of a novel Knufia sp. strain isolated from spacecraft assembly facility.</title>
        <authorList>
            <person name="Teixeira M."/>
            <person name="Chander A.M."/>
            <person name="Stajich J.E."/>
            <person name="Venkateswaran K."/>
        </authorList>
    </citation>
    <scope>NUCLEOTIDE SEQUENCE [LARGE SCALE GENOMIC DNA]</scope>
    <source>
        <strain evidence="3 4">FJI-L2-BK-P2</strain>
    </source>
</reference>
<name>A0AAN8I5B1_9EURO</name>
<protein>
    <submittedName>
        <fullName evidence="3">SWI/SNF and RSC complex subunit Ssr3</fullName>
        <ecNumber evidence="3">2.7.11.1</ecNumber>
    </submittedName>
</protein>
<dbReference type="InterPro" id="IPR036885">
    <property type="entry name" value="SWIB_MDM2_dom_sf"/>
</dbReference>
<dbReference type="EMBL" id="JAKLMC020000007">
    <property type="protein sequence ID" value="KAK5955262.1"/>
    <property type="molecule type" value="Genomic_DNA"/>
</dbReference>
<accession>A0AAN8I5B1</accession>
<feature type="compositionally biased region" description="Polar residues" evidence="1">
    <location>
        <begin position="1"/>
        <end position="22"/>
    </location>
</feature>
<comment type="caution">
    <text evidence="3">The sequence shown here is derived from an EMBL/GenBank/DDBJ whole genome shotgun (WGS) entry which is preliminary data.</text>
</comment>
<feature type="domain" description="DM2" evidence="2">
    <location>
        <begin position="382"/>
        <end position="459"/>
    </location>
</feature>
<dbReference type="PANTHER" id="PTHR13844">
    <property type="entry name" value="SWI/SNF-RELATED MATRIX-ASSOCIATED ACTIN-DEPENDENT REGULATOR OF CHROMATIN SUBFAMILY D"/>
    <property type="match status" value="1"/>
</dbReference>
<proteinExistence type="predicted"/>
<organism evidence="3 4">
    <name type="scientific">Knufia fluminis</name>
    <dbReference type="NCBI Taxonomy" id="191047"/>
    <lineage>
        <taxon>Eukaryota</taxon>
        <taxon>Fungi</taxon>
        <taxon>Dikarya</taxon>
        <taxon>Ascomycota</taxon>
        <taxon>Pezizomycotina</taxon>
        <taxon>Eurotiomycetes</taxon>
        <taxon>Chaetothyriomycetidae</taxon>
        <taxon>Chaetothyriales</taxon>
        <taxon>Trichomeriaceae</taxon>
        <taxon>Knufia</taxon>
    </lineage>
</organism>
<dbReference type="InterPro" id="IPR019835">
    <property type="entry name" value="SWIB_domain"/>
</dbReference>
<feature type="region of interest" description="Disordered" evidence="1">
    <location>
        <begin position="170"/>
        <end position="200"/>
    </location>
</feature>
<dbReference type="GO" id="GO:0004674">
    <property type="term" value="F:protein serine/threonine kinase activity"/>
    <property type="evidence" value="ECO:0007669"/>
    <property type="project" value="UniProtKB-EC"/>
</dbReference>